<dbReference type="GO" id="GO:0000166">
    <property type="term" value="F:nucleotide binding"/>
    <property type="evidence" value="ECO:0007669"/>
    <property type="project" value="InterPro"/>
</dbReference>
<dbReference type="Proteomes" id="UP000585272">
    <property type="component" value="Unassembled WGS sequence"/>
</dbReference>
<evidence type="ECO:0000313" key="4">
    <source>
        <dbReference type="EMBL" id="MBB4663266.1"/>
    </source>
</evidence>
<feature type="domain" description="Gfo/Idh/MocA-like oxidoreductase N-terminal" evidence="2">
    <location>
        <begin position="5"/>
        <end position="123"/>
    </location>
</feature>
<dbReference type="PANTHER" id="PTHR43377">
    <property type="entry name" value="BILIVERDIN REDUCTASE A"/>
    <property type="match status" value="1"/>
</dbReference>
<dbReference type="Gene3D" id="3.30.360.10">
    <property type="entry name" value="Dihydrodipicolinate Reductase, domain 2"/>
    <property type="match status" value="1"/>
</dbReference>
<organism evidence="4 5">
    <name type="scientific">Conexibacter arvalis</name>
    <dbReference type="NCBI Taxonomy" id="912552"/>
    <lineage>
        <taxon>Bacteria</taxon>
        <taxon>Bacillati</taxon>
        <taxon>Actinomycetota</taxon>
        <taxon>Thermoleophilia</taxon>
        <taxon>Solirubrobacterales</taxon>
        <taxon>Conexibacteraceae</taxon>
        <taxon>Conexibacter</taxon>
    </lineage>
</organism>
<dbReference type="Pfam" id="PF01408">
    <property type="entry name" value="GFO_IDH_MocA"/>
    <property type="match status" value="1"/>
</dbReference>
<keyword evidence="5" id="KW-1185">Reference proteome</keyword>
<name>A0A840IEM6_9ACTN</name>
<dbReference type="SUPFAM" id="SSF51735">
    <property type="entry name" value="NAD(P)-binding Rossmann-fold domains"/>
    <property type="match status" value="1"/>
</dbReference>
<protein>
    <submittedName>
        <fullName evidence="4">Putative dehydrogenase</fullName>
    </submittedName>
</protein>
<dbReference type="InterPro" id="IPR055170">
    <property type="entry name" value="GFO_IDH_MocA-like_dom"/>
</dbReference>
<proteinExistence type="predicted"/>
<comment type="caution">
    <text evidence="4">The sequence shown here is derived from an EMBL/GenBank/DDBJ whole genome shotgun (WGS) entry which is preliminary data.</text>
</comment>
<accession>A0A840IEM6</accession>
<dbReference type="InterPro" id="IPR051450">
    <property type="entry name" value="Gfo/Idh/MocA_Oxidoreductases"/>
</dbReference>
<sequence length="379" mass="40106">MRRLRLGVIGAGSWALSSHLPAFARRADELEFAAVARRGREQLELVRDRYGFAVASEDYRDVLDAGVDVCLIASPTGLHHEHAKAAMEAGAHVLVEKPFTIDPADAWDLVETGERLGRHIVVAFGWNWKPMVRDLHALVARHGIGEVEQVSVQMASVTRALLSNTGAYPDAAPESVPEQATWTDPRLSGGGYAQAQLTHALGLALRLTGLRGEAAFALMSAPLQAPVELHDAIAVRYVGGAIGTVSGGSTHEGAGGDKHQLEVRAIGSKGQLQIDVEREIAWLWTDRGQVDVRLDVRDGDGAYDCEGPPNALLDLALGRDVENHSTGELAARTVELLDAAYRSARTGRLEAVAPRPGASARGDGGGGAGARTGSAEPTA</sequence>
<feature type="domain" description="GFO/IDH/MocA-like oxidoreductase" evidence="3">
    <location>
        <begin position="133"/>
        <end position="272"/>
    </location>
</feature>
<dbReference type="Gene3D" id="3.40.50.720">
    <property type="entry name" value="NAD(P)-binding Rossmann-like Domain"/>
    <property type="match status" value="1"/>
</dbReference>
<gene>
    <name evidence="4" type="ORF">BDZ31_002855</name>
</gene>
<reference evidence="4 5" key="1">
    <citation type="submission" date="2020-08" db="EMBL/GenBank/DDBJ databases">
        <title>Genomic Encyclopedia of Archaeal and Bacterial Type Strains, Phase II (KMG-II): from individual species to whole genera.</title>
        <authorList>
            <person name="Goeker M."/>
        </authorList>
    </citation>
    <scope>NUCLEOTIDE SEQUENCE [LARGE SCALE GENOMIC DNA]</scope>
    <source>
        <strain evidence="4 5">DSM 23288</strain>
    </source>
</reference>
<dbReference type="RefSeq" id="WP_183342988.1">
    <property type="nucleotide sequence ID" value="NZ_JACHNU010000003.1"/>
</dbReference>
<dbReference type="SUPFAM" id="SSF55347">
    <property type="entry name" value="Glyceraldehyde-3-phosphate dehydrogenase-like, C-terminal domain"/>
    <property type="match status" value="1"/>
</dbReference>
<evidence type="ECO:0000313" key="5">
    <source>
        <dbReference type="Proteomes" id="UP000585272"/>
    </source>
</evidence>
<dbReference type="PANTHER" id="PTHR43377:SF1">
    <property type="entry name" value="BILIVERDIN REDUCTASE A"/>
    <property type="match status" value="1"/>
</dbReference>
<dbReference type="Pfam" id="PF22725">
    <property type="entry name" value="GFO_IDH_MocA_C3"/>
    <property type="match status" value="1"/>
</dbReference>
<evidence type="ECO:0000259" key="2">
    <source>
        <dbReference type="Pfam" id="PF01408"/>
    </source>
</evidence>
<evidence type="ECO:0000256" key="1">
    <source>
        <dbReference type="SAM" id="MobiDB-lite"/>
    </source>
</evidence>
<dbReference type="InterPro" id="IPR000683">
    <property type="entry name" value="Gfo/Idh/MocA-like_OxRdtase_N"/>
</dbReference>
<evidence type="ECO:0000259" key="3">
    <source>
        <dbReference type="Pfam" id="PF22725"/>
    </source>
</evidence>
<dbReference type="AlphaFoldDB" id="A0A840IEM6"/>
<dbReference type="EMBL" id="JACHNU010000003">
    <property type="protein sequence ID" value="MBB4663266.1"/>
    <property type="molecule type" value="Genomic_DNA"/>
</dbReference>
<feature type="region of interest" description="Disordered" evidence="1">
    <location>
        <begin position="348"/>
        <end position="379"/>
    </location>
</feature>
<dbReference type="InterPro" id="IPR036291">
    <property type="entry name" value="NAD(P)-bd_dom_sf"/>
</dbReference>